<reference evidence="5" key="1">
    <citation type="submission" date="2020-07" db="EMBL/GenBank/DDBJ databases">
        <title>Vallitalea pronyensis genome.</title>
        <authorList>
            <person name="Postec A."/>
        </authorList>
    </citation>
    <scope>NUCLEOTIDE SEQUENCE</scope>
    <source>
        <strain evidence="5">FatNI3</strain>
    </source>
</reference>
<dbReference type="SUPFAM" id="SSF52317">
    <property type="entry name" value="Class I glutamine amidotransferase-like"/>
    <property type="match status" value="1"/>
</dbReference>
<evidence type="ECO:0000256" key="2">
    <source>
        <dbReference type="ARBA" id="ARBA00022670"/>
    </source>
</evidence>
<dbReference type="Proteomes" id="UP000683246">
    <property type="component" value="Chromosome"/>
</dbReference>
<evidence type="ECO:0000256" key="1">
    <source>
        <dbReference type="ARBA" id="ARBA00006534"/>
    </source>
</evidence>
<dbReference type="InterPro" id="IPR029062">
    <property type="entry name" value="Class_I_gatase-like"/>
</dbReference>
<sequence>MIAIGGGEIRYDETLAIDKEIVLAANKEVPEILFIPTASGEPQGYVESIQKLYGQKLGCKVKTLYLLNNQTSSDEAREMILNTDIIYVGGGNTKRMLQVWKQYSVDKSLKEAYEKGVVLSGLSAGSICWFESGQSDSNTYEQGVKSPYIRLKALGLIPGLHCPHYNEDNRLEEFDKMVQESSEVGIAIENNCAIDFKSDEFRIIKSDKSSKAYRIYKVEDNLIHDELTNINEYKSIDRLFNIN</sequence>
<name>A0A8J8SJA0_9FIRM</name>
<dbReference type="PANTHER" id="PTHR20842:SF0">
    <property type="entry name" value="ALPHA-ASPARTYL DIPEPTIDASE"/>
    <property type="match status" value="1"/>
</dbReference>
<dbReference type="EMBL" id="CP058649">
    <property type="protein sequence ID" value="QUI25750.1"/>
    <property type="molecule type" value="Genomic_DNA"/>
</dbReference>
<evidence type="ECO:0000256" key="4">
    <source>
        <dbReference type="ARBA" id="ARBA00022825"/>
    </source>
</evidence>
<dbReference type="Pfam" id="PF03575">
    <property type="entry name" value="Peptidase_S51"/>
    <property type="match status" value="1"/>
</dbReference>
<dbReference type="GO" id="GO:0008236">
    <property type="term" value="F:serine-type peptidase activity"/>
    <property type="evidence" value="ECO:0007669"/>
    <property type="project" value="UniProtKB-KW"/>
</dbReference>
<keyword evidence="6" id="KW-1185">Reference proteome</keyword>
<evidence type="ECO:0000256" key="3">
    <source>
        <dbReference type="ARBA" id="ARBA00022801"/>
    </source>
</evidence>
<evidence type="ECO:0000313" key="5">
    <source>
        <dbReference type="EMBL" id="QUI25750.1"/>
    </source>
</evidence>
<dbReference type="AlphaFoldDB" id="A0A8J8SJA0"/>
<dbReference type="CDD" id="cd03146">
    <property type="entry name" value="GAT1_Peptidase_E"/>
    <property type="match status" value="1"/>
</dbReference>
<evidence type="ECO:0000313" key="6">
    <source>
        <dbReference type="Proteomes" id="UP000683246"/>
    </source>
</evidence>
<dbReference type="PANTHER" id="PTHR20842">
    <property type="entry name" value="PROTEASE S51 ALPHA-ASPARTYL DIPEPTIDASE"/>
    <property type="match status" value="1"/>
</dbReference>
<keyword evidence="5" id="KW-0315">Glutamine amidotransferase</keyword>
<gene>
    <name evidence="5" type="ORF">HZI73_15540</name>
</gene>
<keyword evidence="3" id="KW-0378">Hydrolase</keyword>
<organism evidence="5 6">
    <name type="scientific">Vallitalea pronyensis</name>
    <dbReference type="NCBI Taxonomy" id="1348613"/>
    <lineage>
        <taxon>Bacteria</taxon>
        <taxon>Bacillati</taxon>
        <taxon>Bacillota</taxon>
        <taxon>Clostridia</taxon>
        <taxon>Lachnospirales</taxon>
        <taxon>Vallitaleaceae</taxon>
        <taxon>Vallitalea</taxon>
    </lineage>
</organism>
<keyword evidence="2" id="KW-0645">Protease</keyword>
<accession>A0A8J8SJA0</accession>
<dbReference type="KEGG" id="vpy:HZI73_15540"/>
<proteinExistence type="inferred from homology"/>
<dbReference type="GO" id="GO:0006508">
    <property type="term" value="P:proteolysis"/>
    <property type="evidence" value="ECO:0007669"/>
    <property type="project" value="UniProtKB-KW"/>
</dbReference>
<dbReference type="InterPro" id="IPR005320">
    <property type="entry name" value="Peptidase_S51"/>
</dbReference>
<comment type="similarity">
    <text evidence="1">Belongs to the peptidase S51 family.</text>
</comment>
<dbReference type="Gene3D" id="3.40.50.880">
    <property type="match status" value="1"/>
</dbReference>
<protein>
    <submittedName>
        <fullName evidence="5">Type 1 glutamine amidotransferase-like domain-containing protein</fullName>
    </submittedName>
</protein>
<keyword evidence="4" id="KW-0720">Serine protease</keyword>